<dbReference type="EMBL" id="LCHP01000002">
    <property type="protein sequence ID" value="KKT37102.1"/>
    <property type="molecule type" value="Genomic_DNA"/>
</dbReference>
<proteinExistence type="predicted"/>
<organism evidence="1 2">
    <name type="scientific">Candidatus Nomurabacteria bacterium GW2011_GWB1_44_12</name>
    <dbReference type="NCBI Taxonomy" id="1618748"/>
    <lineage>
        <taxon>Bacteria</taxon>
        <taxon>Candidatus Nomuraibacteriota</taxon>
    </lineage>
</organism>
<evidence type="ECO:0000313" key="1">
    <source>
        <dbReference type="EMBL" id="KKT37102.1"/>
    </source>
</evidence>
<name>A0A837IIS9_9BACT</name>
<reference evidence="1 2" key="1">
    <citation type="journal article" date="2015" name="Nature">
        <title>rRNA introns, odd ribosomes, and small enigmatic genomes across a large radiation of phyla.</title>
        <authorList>
            <person name="Brown C.T."/>
            <person name="Hug L.A."/>
            <person name="Thomas B.C."/>
            <person name="Sharon I."/>
            <person name="Castelle C.J."/>
            <person name="Singh A."/>
            <person name="Wilkins M.J."/>
            <person name="Williams K.H."/>
            <person name="Banfield J.F."/>
        </authorList>
    </citation>
    <scope>NUCLEOTIDE SEQUENCE [LARGE SCALE GENOMIC DNA]</scope>
</reference>
<evidence type="ECO:0000313" key="2">
    <source>
        <dbReference type="Proteomes" id="UP000033815"/>
    </source>
</evidence>
<dbReference type="AlphaFoldDB" id="A0A837IIS9"/>
<accession>A0A837IIS9</accession>
<sequence length="234" mass="26712">MEKNPLEQRLSIDTSAIRDAAREELGQSFDNNFGDKEKMEDRFESLLFKMDLLQKSGAVLNKEETVRGLKESFNIKDKEVFVNYLLQVLDPIIMLRATQPDVFESVQREANLNNSGYLKLSEVLHFGLDGEEAQLHLAPSAELIKESGTGNFKKEVENGLEKLAEIIKSINKIKEIVATSWIVAKNPRLLEKLGFTIVGEISKEEKEKLFPDEKRTIAKAFMTREEFLARYGKE</sequence>
<dbReference type="Proteomes" id="UP000033815">
    <property type="component" value="Unassembled WGS sequence"/>
</dbReference>
<comment type="caution">
    <text evidence="1">The sequence shown here is derived from an EMBL/GenBank/DDBJ whole genome shotgun (WGS) entry which is preliminary data.</text>
</comment>
<gene>
    <name evidence="1" type="ORF">UW25_C0002G0048</name>
</gene>
<protein>
    <submittedName>
        <fullName evidence="1">Uncharacterized protein</fullName>
    </submittedName>
</protein>